<keyword evidence="2" id="KW-0805">Transcription regulation</keyword>
<dbReference type="PANTHER" id="PTHR30055">
    <property type="entry name" value="HTH-TYPE TRANSCRIPTIONAL REGULATOR RUTR"/>
    <property type="match status" value="1"/>
</dbReference>
<reference evidence="7 8" key="1">
    <citation type="journal article" date="2004" name="Syst. Appl. Microbiol.">
        <title>Cryptoendolithic actinomycetes from antarctic sandstone rock samples: Micromonospora endolithica sp. nov. and two isolates related to Micromonospora coerulea Jensen 1932.</title>
        <authorList>
            <person name="Hirsch P."/>
            <person name="Mevs U."/>
            <person name="Kroppenstedt R.M."/>
            <person name="Schumann P."/>
            <person name="Stackebrandt E."/>
        </authorList>
    </citation>
    <scope>NUCLEOTIDE SEQUENCE [LARGE SCALE GENOMIC DNA]</scope>
    <source>
        <strain evidence="7 8">JCM 12677</strain>
    </source>
</reference>
<keyword evidence="4" id="KW-0804">Transcription</keyword>
<protein>
    <submittedName>
        <fullName evidence="7">TetR/AcrR family transcriptional regulator</fullName>
    </submittedName>
</protein>
<evidence type="ECO:0000256" key="1">
    <source>
        <dbReference type="ARBA" id="ARBA00022491"/>
    </source>
</evidence>
<dbReference type="PANTHER" id="PTHR30055:SF229">
    <property type="entry name" value="HTH-TYPE TRANSCRIPTIONAL REPRESSOR RV1474C"/>
    <property type="match status" value="1"/>
</dbReference>
<organism evidence="7 8">
    <name type="scientific">Micromonospora endolithica</name>
    <dbReference type="NCBI Taxonomy" id="230091"/>
    <lineage>
        <taxon>Bacteria</taxon>
        <taxon>Bacillati</taxon>
        <taxon>Actinomycetota</taxon>
        <taxon>Actinomycetes</taxon>
        <taxon>Micromonosporales</taxon>
        <taxon>Micromonosporaceae</taxon>
        <taxon>Micromonospora</taxon>
    </lineage>
</organism>
<dbReference type="PROSITE" id="PS01081">
    <property type="entry name" value="HTH_TETR_1"/>
    <property type="match status" value="1"/>
</dbReference>
<dbReference type="InterPro" id="IPR050109">
    <property type="entry name" value="HTH-type_TetR-like_transc_reg"/>
</dbReference>
<dbReference type="AlphaFoldDB" id="A0A3A9Z514"/>
<keyword evidence="8" id="KW-1185">Reference proteome</keyword>
<dbReference type="SUPFAM" id="SSF48498">
    <property type="entry name" value="Tetracyclin repressor-like, C-terminal domain"/>
    <property type="match status" value="1"/>
</dbReference>
<evidence type="ECO:0000256" key="3">
    <source>
        <dbReference type="ARBA" id="ARBA00023125"/>
    </source>
</evidence>
<feature type="DNA-binding region" description="H-T-H motif" evidence="5">
    <location>
        <begin position="36"/>
        <end position="55"/>
    </location>
</feature>
<dbReference type="Gene3D" id="1.10.357.10">
    <property type="entry name" value="Tetracycline Repressor, domain 2"/>
    <property type="match status" value="1"/>
</dbReference>
<dbReference type="InterPro" id="IPR009057">
    <property type="entry name" value="Homeodomain-like_sf"/>
</dbReference>
<evidence type="ECO:0000256" key="4">
    <source>
        <dbReference type="ARBA" id="ARBA00023163"/>
    </source>
</evidence>
<evidence type="ECO:0000313" key="7">
    <source>
        <dbReference type="EMBL" id="RKN43511.1"/>
    </source>
</evidence>
<gene>
    <name evidence="7" type="ORF">D7223_20960</name>
</gene>
<dbReference type="GO" id="GO:0003700">
    <property type="term" value="F:DNA-binding transcription factor activity"/>
    <property type="evidence" value="ECO:0007669"/>
    <property type="project" value="TreeGrafter"/>
</dbReference>
<dbReference type="InterPro" id="IPR039538">
    <property type="entry name" value="BetI_C"/>
</dbReference>
<feature type="domain" description="HTH tetR-type" evidence="6">
    <location>
        <begin position="13"/>
        <end position="73"/>
    </location>
</feature>
<evidence type="ECO:0000256" key="5">
    <source>
        <dbReference type="PROSITE-ProRule" id="PRU00335"/>
    </source>
</evidence>
<proteinExistence type="predicted"/>
<dbReference type="PRINTS" id="PR00455">
    <property type="entry name" value="HTHTETR"/>
</dbReference>
<evidence type="ECO:0000256" key="2">
    <source>
        <dbReference type="ARBA" id="ARBA00023015"/>
    </source>
</evidence>
<dbReference type="EMBL" id="RBAK01000008">
    <property type="protein sequence ID" value="RKN43511.1"/>
    <property type="molecule type" value="Genomic_DNA"/>
</dbReference>
<dbReference type="Proteomes" id="UP000281726">
    <property type="component" value="Unassembled WGS sequence"/>
</dbReference>
<sequence>MCPVPRVPEEHLAARRRQIVDAARRCFLREGFHRATMQDVIAEAGLSVGAVYRYFPSKADLITAIAEDAIGGAGGVLAETIRQDPPLPLLEALDRILAYVETQAGEEGVLRIAIQVWGEAQRDPALGAFVAATYNGLRRHFETLARQAQRTGEISAEADPEAVAAALFALVPGWLLQVVLTGGPDRETYLAGVRTLLQPTR</sequence>
<evidence type="ECO:0000259" key="6">
    <source>
        <dbReference type="PROSITE" id="PS50977"/>
    </source>
</evidence>
<comment type="caution">
    <text evidence="7">The sequence shown here is derived from an EMBL/GenBank/DDBJ whole genome shotgun (WGS) entry which is preliminary data.</text>
</comment>
<dbReference type="PROSITE" id="PS50977">
    <property type="entry name" value="HTH_TETR_2"/>
    <property type="match status" value="1"/>
</dbReference>
<dbReference type="InterPro" id="IPR036271">
    <property type="entry name" value="Tet_transcr_reg_TetR-rel_C_sf"/>
</dbReference>
<evidence type="ECO:0000313" key="8">
    <source>
        <dbReference type="Proteomes" id="UP000281726"/>
    </source>
</evidence>
<dbReference type="Pfam" id="PF00440">
    <property type="entry name" value="TetR_N"/>
    <property type="match status" value="1"/>
</dbReference>
<dbReference type="Pfam" id="PF13977">
    <property type="entry name" value="TetR_C_6"/>
    <property type="match status" value="1"/>
</dbReference>
<dbReference type="InterPro" id="IPR001647">
    <property type="entry name" value="HTH_TetR"/>
</dbReference>
<keyword evidence="1" id="KW-0678">Repressor</keyword>
<keyword evidence="3 5" id="KW-0238">DNA-binding</keyword>
<accession>A0A3A9Z514</accession>
<name>A0A3A9Z514_9ACTN</name>
<dbReference type="InterPro" id="IPR023772">
    <property type="entry name" value="DNA-bd_HTH_TetR-type_CS"/>
</dbReference>
<dbReference type="OrthoDB" id="5242390at2"/>
<dbReference type="GO" id="GO:0000976">
    <property type="term" value="F:transcription cis-regulatory region binding"/>
    <property type="evidence" value="ECO:0007669"/>
    <property type="project" value="TreeGrafter"/>
</dbReference>
<dbReference type="SUPFAM" id="SSF46689">
    <property type="entry name" value="Homeodomain-like"/>
    <property type="match status" value="1"/>
</dbReference>